<accession>A0A448X9C7</accession>
<sequence>MNTPKVTTSAMSAYLPLSSVKVSYSGSSAYARK</sequence>
<comment type="caution">
    <text evidence="1">The sequence shown here is derived from an EMBL/GenBank/DDBJ whole genome shotgun (WGS) entry which is preliminary data.</text>
</comment>
<dbReference type="Proteomes" id="UP000784294">
    <property type="component" value="Unassembled WGS sequence"/>
</dbReference>
<dbReference type="EMBL" id="CAAALY010120443">
    <property type="protein sequence ID" value="VEL31268.1"/>
    <property type="molecule type" value="Genomic_DNA"/>
</dbReference>
<proteinExistence type="predicted"/>
<organism evidence="1 2">
    <name type="scientific">Protopolystoma xenopodis</name>
    <dbReference type="NCBI Taxonomy" id="117903"/>
    <lineage>
        <taxon>Eukaryota</taxon>
        <taxon>Metazoa</taxon>
        <taxon>Spiralia</taxon>
        <taxon>Lophotrochozoa</taxon>
        <taxon>Platyhelminthes</taxon>
        <taxon>Monogenea</taxon>
        <taxon>Polyopisthocotylea</taxon>
        <taxon>Polystomatidea</taxon>
        <taxon>Polystomatidae</taxon>
        <taxon>Protopolystoma</taxon>
    </lineage>
</organism>
<evidence type="ECO:0000313" key="2">
    <source>
        <dbReference type="Proteomes" id="UP000784294"/>
    </source>
</evidence>
<evidence type="ECO:0000313" key="1">
    <source>
        <dbReference type="EMBL" id="VEL31268.1"/>
    </source>
</evidence>
<gene>
    <name evidence="1" type="ORF">PXEA_LOCUS24708</name>
</gene>
<dbReference type="AlphaFoldDB" id="A0A448X9C7"/>
<reference evidence="1" key="1">
    <citation type="submission" date="2018-11" db="EMBL/GenBank/DDBJ databases">
        <authorList>
            <consortium name="Pathogen Informatics"/>
        </authorList>
    </citation>
    <scope>NUCLEOTIDE SEQUENCE</scope>
</reference>
<name>A0A448X9C7_9PLAT</name>
<keyword evidence="2" id="KW-1185">Reference proteome</keyword>
<protein>
    <submittedName>
        <fullName evidence="1">Uncharacterized protein</fullName>
    </submittedName>
</protein>